<feature type="domain" description="Acyl-CoA dehydrogenase/oxidase C-terminal" evidence="7">
    <location>
        <begin position="237"/>
        <end position="355"/>
    </location>
</feature>
<dbReference type="Proteomes" id="UP001562065">
    <property type="component" value="Unassembled WGS sequence"/>
</dbReference>
<evidence type="ECO:0000256" key="3">
    <source>
        <dbReference type="ARBA" id="ARBA00022630"/>
    </source>
</evidence>
<gene>
    <name evidence="10" type="ORF">AB5I84_08230</name>
</gene>
<proteinExistence type="inferred from homology"/>
<dbReference type="PANTHER" id="PTHR43884:SF20">
    <property type="entry name" value="ACYL-COA DEHYDROGENASE FADE28"/>
    <property type="match status" value="1"/>
</dbReference>
<dbReference type="InterPro" id="IPR006091">
    <property type="entry name" value="Acyl-CoA_Oxase/DH_mid-dom"/>
</dbReference>
<name>A0ABV4AK29_9GAMM</name>
<dbReference type="GO" id="GO:0016491">
    <property type="term" value="F:oxidoreductase activity"/>
    <property type="evidence" value="ECO:0007669"/>
    <property type="project" value="UniProtKB-KW"/>
</dbReference>
<organism evidence="10 11">
    <name type="scientific">Isoalcanivorax beigongshangi</name>
    <dbReference type="NCBI Taxonomy" id="3238810"/>
    <lineage>
        <taxon>Bacteria</taxon>
        <taxon>Pseudomonadati</taxon>
        <taxon>Pseudomonadota</taxon>
        <taxon>Gammaproteobacteria</taxon>
        <taxon>Oceanospirillales</taxon>
        <taxon>Alcanivoracaceae</taxon>
        <taxon>Isoalcanivorax</taxon>
    </lineage>
</organism>
<feature type="domain" description="Acyl-CoA oxidase/dehydrogenase middle" evidence="8">
    <location>
        <begin position="123"/>
        <end position="215"/>
    </location>
</feature>
<dbReference type="EMBL" id="JBGCUO010000001">
    <property type="protein sequence ID" value="MEY1662131.1"/>
    <property type="molecule type" value="Genomic_DNA"/>
</dbReference>
<evidence type="ECO:0000256" key="1">
    <source>
        <dbReference type="ARBA" id="ARBA00001974"/>
    </source>
</evidence>
<dbReference type="Pfam" id="PF02771">
    <property type="entry name" value="Acyl-CoA_dh_N"/>
    <property type="match status" value="1"/>
</dbReference>
<dbReference type="Gene3D" id="1.20.140.10">
    <property type="entry name" value="Butyryl-CoA Dehydrogenase, subunit A, domain 3"/>
    <property type="match status" value="1"/>
</dbReference>
<evidence type="ECO:0000259" key="9">
    <source>
        <dbReference type="Pfam" id="PF02771"/>
    </source>
</evidence>
<dbReference type="InterPro" id="IPR009075">
    <property type="entry name" value="AcylCo_DH/oxidase_C"/>
</dbReference>
<dbReference type="RefSeq" id="WP_369455372.1">
    <property type="nucleotide sequence ID" value="NZ_JBGCUO010000001.1"/>
</dbReference>
<dbReference type="PANTHER" id="PTHR43884">
    <property type="entry name" value="ACYL-COA DEHYDROGENASE"/>
    <property type="match status" value="1"/>
</dbReference>
<evidence type="ECO:0000256" key="4">
    <source>
        <dbReference type="ARBA" id="ARBA00022827"/>
    </source>
</evidence>
<evidence type="ECO:0000256" key="6">
    <source>
        <dbReference type="RuleBase" id="RU362125"/>
    </source>
</evidence>
<evidence type="ECO:0000256" key="5">
    <source>
        <dbReference type="ARBA" id="ARBA00023002"/>
    </source>
</evidence>
<keyword evidence="11" id="KW-1185">Reference proteome</keyword>
<protein>
    <submittedName>
        <fullName evidence="10">Acyl-CoA dehydrogenase family protein</fullName>
        <ecNumber evidence="10">1.-.-.-</ecNumber>
    </submittedName>
</protein>
<evidence type="ECO:0000259" key="7">
    <source>
        <dbReference type="Pfam" id="PF00441"/>
    </source>
</evidence>
<evidence type="ECO:0000313" key="10">
    <source>
        <dbReference type="EMBL" id="MEY1662131.1"/>
    </source>
</evidence>
<keyword evidence="3 6" id="KW-0285">Flavoprotein</keyword>
<dbReference type="Pfam" id="PF02770">
    <property type="entry name" value="Acyl-CoA_dh_M"/>
    <property type="match status" value="1"/>
</dbReference>
<accession>A0ABV4AK29</accession>
<evidence type="ECO:0000256" key="2">
    <source>
        <dbReference type="ARBA" id="ARBA00009347"/>
    </source>
</evidence>
<evidence type="ECO:0000313" key="11">
    <source>
        <dbReference type="Proteomes" id="UP001562065"/>
    </source>
</evidence>
<dbReference type="SUPFAM" id="SSF47203">
    <property type="entry name" value="Acyl-CoA dehydrogenase C-terminal domain-like"/>
    <property type="match status" value="1"/>
</dbReference>
<dbReference type="Pfam" id="PF00441">
    <property type="entry name" value="Acyl-CoA_dh_1"/>
    <property type="match status" value="1"/>
</dbReference>
<dbReference type="InterPro" id="IPR046373">
    <property type="entry name" value="Acyl-CoA_Oxase/DH_mid-dom_sf"/>
</dbReference>
<keyword evidence="5 6" id="KW-0560">Oxidoreductase</keyword>
<dbReference type="SUPFAM" id="SSF56645">
    <property type="entry name" value="Acyl-CoA dehydrogenase NM domain-like"/>
    <property type="match status" value="1"/>
</dbReference>
<dbReference type="InterPro" id="IPR037069">
    <property type="entry name" value="AcylCoA_DH/ox_N_sf"/>
</dbReference>
<dbReference type="Gene3D" id="1.10.540.10">
    <property type="entry name" value="Acyl-CoA dehydrogenase/oxidase, N-terminal domain"/>
    <property type="match status" value="1"/>
</dbReference>
<comment type="similarity">
    <text evidence="2 6">Belongs to the acyl-CoA dehydrogenase family.</text>
</comment>
<sequence length="383" mass="41121">MDFKLNDEQRMLEETVGRLVRDAYGFETREKNRNSALGFSTEMWQQLAELGLLGVPFSEELGGFNGGGQELMVVVEGFGRALLLEPYLATVVLSGTVIDRLGSDEQKAQLLGSIIGGEQRFALAAYEGQAFYDHTQVTTRAVANADGYLLNGSKAVVLHGDSADQLVVIARTSGDDGDAAGLTAFVVAADAAGVSRRGYPTVDGLRAAEISFDNVQLAAAARLGDEGAALPALEAAIERGIVALCAEACGAMEVACDQTLEYIKERQQFGVAIGRFQALQHRMVDMRMALEKARSMTILAACSLELPAAERQRRLAAAKLIIGKTGRLVSEEAIQLHGGMGMMDETAVSHYAKRLVMIDHQLGDQQYHLQRLSALLAVDDDVA</sequence>
<dbReference type="Gene3D" id="2.40.110.10">
    <property type="entry name" value="Butyryl-CoA Dehydrogenase, subunit A, domain 2"/>
    <property type="match status" value="1"/>
</dbReference>
<dbReference type="InterPro" id="IPR009100">
    <property type="entry name" value="AcylCoA_DH/oxidase_NM_dom_sf"/>
</dbReference>
<dbReference type="InterPro" id="IPR013786">
    <property type="entry name" value="AcylCoA_DH/ox_N"/>
</dbReference>
<dbReference type="InterPro" id="IPR036250">
    <property type="entry name" value="AcylCo_DH-like_C"/>
</dbReference>
<keyword evidence="4 6" id="KW-0274">FAD</keyword>
<reference evidence="10 11" key="1">
    <citation type="submission" date="2024-07" db="EMBL/GenBank/DDBJ databases">
        <authorList>
            <person name="Ren Q."/>
        </authorList>
    </citation>
    <scope>NUCLEOTIDE SEQUENCE [LARGE SCALE GENOMIC DNA]</scope>
    <source>
        <strain evidence="10 11">REN37</strain>
    </source>
</reference>
<evidence type="ECO:0000259" key="8">
    <source>
        <dbReference type="Pfam" id="PF02770"/>
    </source>
</evidence>
<feature type="domain" description="Acyl-CoA dehydrogenase/oxidase N-terminal" evidence="9">
    <location>
        <begin position="6"/>
        <end position="118"/>
    </location>
</feature>
<dbReference type="EC" id="1.-.-.-" evidence="10"/>
<comment type="cofactor">
    <cofactor evidence="1 6">
        <name>FAD</name>
        <dbReference type="ChEBI" id="CHEBI:57692"/>
    </cofactor>
</comment>
<comment type="caution">
    <text evidence="10">The sequence shown here is derived from an EMBL/GenBank/DDBJ whole genome shotgun (WGS) entry which is preliminary data.</text>
</comment>
<dbReference type="CDD" id="cd00567">
    <property type="entry name" value="ACAD"/>
    <property type="match status" value="1"/>
</dbReference>